<comment type="caution">
    <text evidence="1">The sequence shown here is derived from an EMBL/GenBank/DDBJ whole genome shotgun (WGS) entry which is preliminary data.</text>
</comment>
<reference evidence="1" key="2">
    <citation type="submission" date="2020-09" db="EMBL/GenBank/DDBJ databases">
        <authorList>
            <person name="Sun Q."/>
            <person name="Zhou Y."/>
        </authorList>
    </citation>
    <scope>NUCLEOTIDE SEQUENCE</scope>
    <source>
        <strain evidence="1">CGMCC 1.15448</strain>
    </source>
</reference>
<organism evidence="1 2">
    <name type="scientific">Puia dinghuensis</name>
    <dbReference type="NCBI Taxonomy" id="1792502"/>
    <lineage>
        <taxon>Bacteria</taxon>
        <taxon>Pseudomonadati</taxon>
        <taxon>Bacteroidota</taxon>
        <taxon>Chitinophagia</taxon>
        <taxon>Chitinophagales</taxon>
        <taxon>Chitinophagaceae</taxon>
        <taxon>Puia</taxon>
    </lineage>
</organism>
<dbReference type="RefSeq" id="WP_188936852.1">
    <property type="nucleotide sequence ID" value="NZ_BMJC01000005.1"/>
</dbReference>
<protein>
    <submittedName>
        <fullName evidence="1">Uncharacterized protein</fullName>
    </submittedName>
</protein>
<sequence>MKQYPRISRLSTVGLRQHQGFDYEFHPFRTDFIGESGCGKSMIADLLQLIFVGSEQFVSATEALGGKRLPDGMVLKSRDKRGTEIGYAFLTIEVAAEQYIVLGTYIESAAKTTTAFVIQGGYDEEEMTPLPQKLSFQDLLKEDRILPLDELKPYLHNKGLYFQSWFQKKGYYKFLYRHRLLSLDLSVGNKIVRDYAQIIQSFSRGKSLDTQKGEALKQFLFGDEKAKDLLAMYHVAVKEMQTAFHEYGENVREIEIISRKQKALVKLLQLDEEMKSKLTDWLYTKCMYAYQQELIIRNNLKEAVKETLSAYHALLTLKKLIDTEYDKQTDKQFYFAENETKYRNAHEHILPFYSRVKKVSRWLAEMQLVPNELTERYIRQRLLSRLKKAYLKVSQRLKSEGLSEYFETIREDRGRNEWMVFLDHEKESKTSALEEKKSYRQFADITDKRSMGFWALQQQRALTLEEESMVIRFKTLSTVKPTQITSGSKYFLNPNDFLEKASIVDPDENGFWLHLNGLREYIPFVNERLFTADKIGTISQFFQNWTKDLEKDIRKLENEIGQVYGMRTVIVEESDFSDFNAAISQKEDVLKYTEGDLSRTPEEEFKQSMDAYDDRDKIEREYTEAKNHLDEWTREKLVCERYLKAIDGFQKSIKGVVDSNSWINLTVEVRTALLPDEIQMLEDDHQLLKYITEEMQRSSDKELYIGRKIEEYKGKMRTRDVPDLYSKWKSITESKESAWKSYQDELGRYPIEPEPQASVFPDGAVQKVAYDHSKKTFEGSYIDTVNEFLANDSYKFVDIFDCKELGHALLPKAFHGKAASDDLIEAINHYLNKINDNNRELNKRKLQRIRDLLDEVNTEVGQRLMMAKRIDLFLKDKEITGGHKVKLRVEQSKEYPKEWIDDFQTRLDNDVNSLISEEVAKGISLEEKMIAAFRACTSTAAANPKIEKLLDPNAYLEVSFSMESNNGQVNKGSTGQSYAGIALLCIARLSIIGARDERKNPPSIRFMPIDEAEGLGSNYDLLYSIAKENDYQIISLSINPLGKFQDGEQYIYMLQKNTETEEAVNYQPFPIFCEGDKENES</sequence>
<dbReference type="EMBL" id="BMJC01000005">
    <property type="protein sequence ID" value="GGB19934.1"/>
    <property type="molecule type" value="Genomic_DNA"/>
</dbReference>
<dbReference type="Proteomes" id="UP000607559">
    <property type="component" value="Unassembled WGS sequence"/>
</dbReference>
<dbReference type="Gene3D" id="3.40.1140.10">
    <property type="match status" value="1"/>
</dbReference>
<name>A0A8J2UHT8_9BACT</name>
<reference evidence="1" key="1">
    <citation type="journal article" date="2014" name="Int. J. Syst. Evol. Microbiol.">
        <title>Complete genome sequence of Corynebacterium casei LMG S-19264T (=DSM 44701T), isolated from a smear-ripened cheese.</title>
        <authorList>
            <consortium name="US DOE Joint Genome Institute (JGI-PGF)"/>
            <person name="Walter F."/>
            <person name="Albersmeier A."/>
            <person name="Kalinowski J."/>
            <person name="Ruckert C."/>
        </authorList>
    </citation>
    <scope>NUCLEOTIDE SEQUENCE</scope>
    <source>
        <strain evidence="1">CGMCC 1.15448</strain>
    </source>
</reference>
<accession>A0A8J2UHT8</accession>
<evidence type="ECO:0000313" key="1">
    <source>
        <dbReference type="EMBL" id="GGB19934.1"/>
    </source>
</evidence>
<dbReference type="AlphaFoldDB" id="A0A8J2UHT8"/>
<proteinExistence type="predicted"/>
<keyword evidence="2" id="KW-1185">Reference proteome</keyword>
<evidence type="ECO:0000313" key="2">
    <source>
        <dbReference type="Proteomes" id="UP000607559"/>
    </source>
</evidence>
<gene>
    <name evidence="1" type="ORF">GCM10011511_49640</name>
</gene>